<name>A0A1G8CRP2_9MICO</name>
<dbReference type="STRING" id="370764.SAMN04489810_3148"/>
<evidence type="ECO:0000313" key="6">
    <source>
        <dbReference type="EMBL" id="SDH48024.1"/>
    </source>
</evidence>
<evidence type="ECO:0000256" key="2">
    <source>
        <dbReference type="ARBA" id="ARBA00022676"/>
    </source>
</evidence>
<reference evidence="6 7" key="1">
    <citation type="submission" date="2016-10" db="EMBL/GenBank/DDBJ databases">
        <authorList>
            <person name="de Groot N.N."/>
        </authorList>
    </citation>
    <scope>NUCLEOTIDE SEQUENCE [LARGE SCALE GENOMIC DNA]</scope>
    <source>
        <strain evidence="6 7">DSM 23142</strain>
    </source>
</reference>
<dbReference type="Gene3D" id="3.40.50.2000">
    <property type="entry name" value="Glycogen Phosphorylase B"/>
    <property type="match status" value="2"/>
</dbReference>
<gene>
    <name evidence="6" type="ORF">SAMN04489810_3148</name>
</gene>
<evidence type="ECO:0000256" key="3">
    <source>
        <dbReference type="ARBA" id="ARBA00022679"/>
    </source>
</evidence>
<dbReference type="GO" id="GO:1901137">
    <property type="term" value="P:carbohydrate derivative biosynthetic process"/>
    <property type="evidence" value="ECO:0007669"/>
    <property type="project" value="UniProtKB-ARBA"/>
</dbReference>
<dbReference type="EMBL" id="LT629692">
    <property type="protein sequence ID" value="SDH48024.1"/>
    <property type="molecule type" value="Genomic_DNA"/>
</dbReference>
<keyword evidence="2" id="KW-0328">Glycosyltransferase</keyword>
<evidence type="ECO:0000256" key="4">
    <source>
        <dbReference type="SAM" id="MobiDB-lite"/>
    </source>
</evidence>
<evidence type="ECO:0000259" key="5">
    <source>
        <dbReference type="Pfam" id="PF13439"/>
    </source>
</evidence>
<feature type="domain" description="Glycosyltransferase subfamily 4-like N-terminal" evidence="5">
    <location>
        <begin position="20"/>
        <end position="177"/>
    </location>
</feature>
<accession>A0A1G8CRP2</accession>
<organism evidence="6 7">
    <name type="scientific">Microbacterium pygmaeum</name>
    <dbReference type="NCBI Taxonomy" id="370764"/>
    <lineage>
        <taxon>Bacteria</taxon>
        <taxon>Bacillati</taxon>
        <taxon>Actinomycetota</taxon>
        <taxon>Actinomycetes</taxon>
        <taxon>Micrococcales</taxon>
        <taxon>Microbacteriaceae</taxon>
        <taxon>Microbacterium</taxon>
    </lineage>
</organism>
<dbReference type="InterPro" id="IPR028098">
    <property type="entry name" value="Glyco_trans_4-like_N"/>
</dbReference>
<dbReference type="Pfam" id="PF13439">
    <property type="entry name" value="Glyco_transf_4"/>
    <property type="match status" value="1"/>
</dbReference>
<evidence type="ECO:0000256" key="1">
    <source>
        <dbReference type="ARBA" id="ARBA00021292"/>
    </source>
</evidence>
<evidence type="ECO:0000313" key="7">
    <source>
        <dbReference type="Proteomes" id="UP000199009"/>
    </source>
</evidence>
<dbReference type="PANTHER" id="PTHR45947">
    <property type="entry name" value="SULFOQUINOVOSYL TRANSFERASE SQD2"/>
    <property type="match status" value="1"/>
</dbReference>
<dbReference type="PANTHER" id="PTHR45947:SF3">
    <property type="entry name" value="SULFOQUINOVOSYL TRANSFERASE SQD2"/>
    <property type="match status" value="1"/>
</dbReference>
<feature type="region of interest" description="Disordered" evidence="4">
    <location>
        <begin position="380"/>
        <end position="404"/>
    </location>
</feature>
<dbReference type="InterPro" id="IPR050194">
    <property type="entry name" value="Glycosyltransferase_grp1"/>
</dbReference>
<dbReference type="CDD" id="cd03801">
    <property type="entry name" value="GT4_PimA-like"/>
    <property type="match status" value="1"/>
</dbReference>
<keyword evidence="7" id="KW-1185">Reference proteome</keyword>
<protein>
    <recommendedName>
        <fullName evidence="1">D-inositol 3-phosphate glycosyltransferase</fullName>
    </recommendedName>
</protein>
<dbReference type="Pfam" id="PF13692">
    <property type="entry name" value="Glyco_trans_1_4"/>
    <property type="match status" value="1"/>
</dbReference>
<sequence length="404" mass="43643">MPAVQRIAVAYDCLYPYTTGGGERLYRAYAERLQRSGRSVDYLTTVQWDDRPVGEPFHVVPVTGRLRLYGPNGVRRTAAALAFAWALFKSLRRRRKEYDAVIVSGLPVLNVFAVRAALARSGVRVVVDYLEVWGRNQWAEYAGPLTGTVAWLLQRAAIALTDTATCHSQLTARQLRTERYRGELLISPGLIEDSACAEFVPSPGAPPYVLYAGRHIPDKQVDKLPAAVAHARRSLPDLRLVILGTGPTSDAVRDAVARADGTSWADLPGFVSEERLEELMANAACLVNPSRREGYGLVVVEASAHGTPVVLVEGSGNAATELIAPGVNGFLAPDAGTPALGDAIVRAVGGGDPLRDTTRQWYEEAVRTRTVDRTVSAILASLDETTPHSPDPRARGGIEEESPS</sequence>
<dbReference type="SUPFAM" id="SSF53756">
    <property type="entry name" value="UDP-Glycosyltransferase/glycogen phosphorylase"/>
    <property type="match status" value="1"/>
</dbReference>
<keyword evidence="3 6" id="KW-0808">Transferase</keyword>
<proteinExistence type="predicted"/>
<dbReference type="Proteomes" id="UP000199009">
    <property type="component" value="Chromosome I"/>
</dbReference>
<dbReference type="RefSeq" id="WP_172825651.1">
    <property type="nucleotide sequence ID" value="NZ_LT629692.1"/>
</dbReference>
<dbReference type="AlphaFoldDB" id="A0A1G8CRP2"/>
<dbReference type="GO" id="GO:0016758">
    <property type="term" value="F:hexosyltransferase activity"/>
    <property type="evidence" value="ECO:0007669"/>
    <property type="project" value="TreeGrafter"/>
</dbReference>